<reference evidence="2" key="1">
    <citation type="submission" date="2018-05" db="EMBL/GenBank/DDBJ databases">
        <authorList>
            <person name="Lanie J.A."/>
            <person name="Ng W.-L."/>
            <person name="Kazmierczak K.M."/>
            <person name="Andrzejewski T.M."/>
            <person name="Davidsen T.M."/>
            <person name="Wayne K.J."/>
            <person name="Tettelin H."/>
            <person name="Glass J.I."/>
            <person name="Rusch D."/>
            <person name="Podicherti R."/>
            <person name="Tsui H.-C.T."/>
            <person name="Winkler M.E."/>
        </authorList>
    </citation>
    <scope>NUCLEOTIDE SEQUENCE</scope>
</reference>
<proteinExistence type="inferred from homology"/>
<dbReference type="HAMAP" id="MF_04155">
    <property type="entry name" value="Helic_T4"/>
    <property type="match status" value="1"/>
</dbReference>
<feature type="domain" description="SF4 helicase" evidence="1">
    <location>
        <begin position="168"/>
        <end position="436"/>
    </location>
</feature>
<dbReference type="InterPro" id="IPR007694">
    <property type="entry name" value="DNA_helicase_DnaB-like_C"/>
</dbReference>
<dbReference type="SUPFAM" id="SSF52540">
    <property type="entry name" value="P-loop containing nucleoside triphosphate hydrolases"/>
    <property type="match status" value="1"/>
</dbReference>
<dbReference type="AlphaFoldDB" id="A0A381YFJ4"/>
<dbReference type="PANTHER" id="PTHR30153">
    <property type="entry name" value="REPLICATIVE DNA HELICASE DNAB"/>
    <property type="match status" value="1"/>
</dbReference>
<dbReference type="InterPro" id="IPR036185">
    <property type="entry name" value="DNA_heli_DnaB-like_N_sf"/>
</dbReference>
<dbReference type="GO" id="GO:0005829">
    <property type="term" value="C:cytosol"/>
    <property type="evidence" value="ECO:0007669"/>
    <property type="project" value="TreeGrafter"/>
</dbReference>
<evidence type="ECO:0000313" key="2">
    <source>
        <dbReference type="EMBL" id="SVA75362.1"/>
    </source>
</evidence>
<dbReference type="PANTHER" id="PTHR30153:SF2">
    <property type="entry name" value="REPLICATIVE DNA HELICASE"/>
    <property type="match status" value="1"/>
</dbReference>
<accession>A0A381YFJ4</accession>
<dbReference type="InterPro" id="IPR046393">
    <property type="entry name" value="Helic_T4"/>
</dbReference>
<dbReference type="Pfam" id="PF03796">
    <property type="entry name" value="DnaB_C"/>
    <property type="match status" value="1"/>
</dbReference>
<gene>
    <name evidence="2" type="ORF">METZ01_LOCUS128216</name>
</gene>
<name>A0A381YFJ4_9ZZZZ</name>
<dbReference type="GO" id="GO:0039686">
    <property type="term" value="P:bidirectional double-stranded viral DNA replication"/>
    <property type="evidence" value="ECO:0007669"/>
    <property type="project" value="InterPro"/>
</dbReference>
<dbReference type="PROSITE" id="PS51199">
    <property type="entry name" value="SF4_HELICASE"/>
    <property type="match status" value="1"/>
</dbReference>
<dbReference type="GO" id="GO:0005524">
    <property type="term" value="F:ATP binding"/>
    <property type="evidence" value="ECO:0007669"/>
    <property type="project" value="InterPro"/>
</dbReference>
<protein>
    <recommendedName>
        <fullName evidence="1">SF4 helicase domain-containing protein</fullName>
    </recommendedName>
</protein>
<dbReference type="EMBL" id="UINC01018034">
    <property type="protein sequence ID" value="SVA75362.1"/>
    <property type="molecule type" value="Genomic_DNA"/>
</dbReference>
<evidence type="ECO:0000259" key="1">
    <source>
        <dbReference type="PROSITE" id="PS51199"/>
    </source>
</evidence>
<dbReference type="InterPro" id="IPR027417">
    <property type="entry name" value="P-loop_NTPase"/>
</dbReference>
<organism evidence="2">
    <name type="scientific">marine metagenome</name>
    <dbReference type="NCBI Taxonomy" id="408172"/>
    <lineage>
        <taxon>unclassified sequences</taxon>
        <taxon>metagenomes</taxon>
        <taxon>ecological metagenomes</taxon>
    </lineage>
</organism>
<dbReference type="Gene3D" id="3.40.50.300">
    <property type="entry name" value="P-loop containing nucleotide triphosphate hydrolases"/>
    <property type="match status" value="1"/>
</dbReference>
<sequence length="469" mass="53384">MVQENSLNQTIERTTLSNLIYNEDYARKVLPFIKGNYFDEREEQIIFEEISNFVDKYQKIPTQTSLEIEVGERKDLNETEHKKIVDIIKALNPIEVDFEWLVDTTEKFCKDKAIYNAIVDGIRIIDGKDKKRTPDAIPEILTDALSVSFDNSVGHDYIEDAEKRFDYYHRIEERIPFDLDFFNKITKGGLPPKTLNIALAGTGVGKSLFMCHMAANCLSQGKNVLYITLEMAEERIAERIDANLMNVSMEDLQDLPKKMFTDKMSKITKKTAGKLIVKEYPTATAHSAHFRGLIKELAIKKSFKSDIIFIDYLNICASSRFKGAQSMNSYMYIKAIAEELRGLAVETNVPIMSATQTTRSGFVSTDVGLEDTSESFGLPATADLMFALISTEELEELNQICVKQLKNRYNDPTMNKRFVIGIDRAKMRLYDVEMNAQEDLVDTGQEDTPVFDNSSFGSKSYDKFSNLKV</sequence>
<dbReference type="GO" id="GO:0003678">
    <property type="term" value="F:DNA helicase activity"/>
    <property type="evidence" value="ECO:0007669"/>
    <property type="project" value="InterPro"/>
</dbReference>
<dbReference type="SUPFAM" id="SSF48024">
    <property type="entry name" value="N-terminal domain of DnaB helicase"/>
    <property type="match status" value="1"/>
</dbReference>
<dbReference type="GO" id="GO:0006260">
    <property type="term" value="P:DNA replication"/>
    <property type="evidence" value="ECO:0007669"/>
    <property type="project" value="InterPro"/>
</dbReference>